<dbReference type="OrthoDB" id="2370471at2"/>
<dbReference type="EMBL" id="PCMW01000005">
    <property type="protein sequence ID" value="PDS27062.1"/>
    <property type="molecule type" value="Genomic_DNA"/>
</dbReference>
<sequence length="282" mass="32558">MDISKHKHFLTTKDYSVSQETFELYHDQMLDMLITYPQPELDVLDKYYESEDYISHTDAKRSLFEKAYHVVKGIALKNKLSIINNNQKQKGMILDIGAGTGDFLFVAQQNGWKTVGVEPNEKAKTIAKAKGVPFVDTTNELSSASFDVITMWHVLEHVPDLEKQIVELKRLLKPTGTLIIAVPNFKSYDAHYYKQFWAAFDVPIHFWHFSKTAIQKIFSKYDFKLQSVLPMKFDAFYVALLSEKYQSGKMNFIKASWIGLKSNWKAKSSGEYSSHIYILNKI</sequence>
<dbReference type="AlphaFoldDB" id="A0A2H3KF18"/>
<dbReference type="GO" id="GO:0032259">
    <property type="term" value="P:methylation"/>
    <property type="evidence" value="ECO:0007669"/>
    <property type="project" value="UniProtKB-KW"/>
</dbReference>
<dbReference type="PANTHER" id="PTHR43861">
    <property type="entry name" value="TRANS-ACONITATE 2-METHYLTRANSFERASE-RELATED"/>
    <property type="match status" value="1"/>
</dbReference>
<dbReference type="Proteomes" id="UP000220828">
    <property type="component" value="Unassembled WGS sequence"/>
</dbReference>
<name>A0A2H3KF18_9FLAO</name>
<dbReference type="Gene3D" id="3.40.50.150">
    <property type="entry name" value="Vaccinia Virus protein VP39"/>
    <property type="match status" value="1"/>
</dbReference>
<dbReference type="Pfam" id="PF13489">
    <property type="entry name" value="Methyltransf_23"/>
    <property type="match status" value="1"/>
</dbReference>
<accession>A0A2H3KF18</accession>
<proteinExistence type="predicted"/>
<dbReference type="SUPFAM" id="SSF53335">
    <property type="entry name" value="S-adenosyl-L-methionine-dependent methyltransferases"/>
    <property type="match status" value="1"/>
</dbReference>
<keyword evidence="1 2" id="KW-0808">Transferase</keyword>
<dbReference type="GO" id="GO:0008168">
    <property type="term" value="F:methyltransferase activity"/>
    <property type="evidence" value="ECO:0007669"/>
    <property type="project" value="UniProtKB-KW"/>
</dbReference>
<dbReference type="CDD" id="cd02440">
    <property type="entry name" value="AdoMet_MTases"/>
    <property type="match status" value="1"/>
</dbReference>
<protein>
    <submittedName>
        <fullName evidence="2">Methyltransferase</fullName>
    </submittedName>
</protein>
<evidence type="ECO:0000313" key="2">
    <source>
        <dbReference type="EMBL" id="PDS27062.1"/>
    </source>
</evidence>
<evidence type="ECO:0000256" key="1">
    <source>
        <dbReference type="ARBA" id="ARBA00022679"/>
    </source>
</evidence>
<keyword evidence="2" id="KW-0489">Methyltransferase</keyword>
<dbReference type="RefSeq" id="WP_097553180.1">
    <property type="nucleotide sequence ID" value="NZ_PCMW01000005.1"/>
</dbReference>
<comment type="caution">
    <text evidence="2">The sequence shown here is derived from an EMBL/GenBank/DDBJ whole genome shotgun (WGS) entry which is preliminary data.</text>
</comment>
<reference evidence="2 3" key="1">
    <citation type="submission" date="2017-09" db="EMBL/GenBank/DDBJ databases">
        <title>Whole genomes of Flavobacteriaceae.</title>
        <authorList>
            <person name="Stine C."/>
            <person name="Li C."/>
            <person name="Tadesse D."/>
        </authorList>
    </citation>
    <scope>NUCLEOTIDE SEQUENCE [LARGE SCALE GENOMIC DNA]</scope>
    <source>
        <strain evidence="2 3">ATCC 35036</strain>
    </source>
</reference>
<dbReference type="InterPro" id="IPR029063">
    <property type="entry name" value="SAM-dependent_MTases_sf"/>
</dbReference>
<dbReference type="PANTHER" id="PTHR43861:SF3">
    <property type="entry name" value="PUTATIVE (AFU_ORTHOLOGUE AFUA_2G14390)-RELATED"/>
    <property type="match status" value="1"/>
</dbReference>
<organism evidence="2 3">
    <name type="scientific">Flavobacterium branchiophilum</name>
    <dbReference type="NCBI Taxonomy" id="55197"/>
    <lineage>
        <taxon>Bacteria</taxon>
        <taxon>Pseudomonadati</taxon>
        <taxon>Bacteroidota</taxon>
        <taxon>Flavobacteriia</taxon>
        <taxon>Flavobacteriales</taxon>
        <taxon>Flavobacteriaceae</taxon>
        <taxon>Flavobacterium</taxon>
    </lineage>
</organism>
<gene>
    <name evidence="2" type="ORF">B0A77_00595</name>
</gene>
<evidence type="ECO:0000313" key="3">
    <source>
        <dbReference type="Proteomes" id="UP000220828"/>
    </source>
</evidence>